<evidence type="ECO:0000313" key="4">
    <source>
        <dbReference type="Proteomes" id="UP000827892"/>
    </source>
</evidence>
<feature type="region of interest" description="Disordered" evidence="2">
    <location>
        <begin position="205"/>
        <end position="227"/>
    </location>
</feature>
<keyword evidence="1" id="KW-0175">Coiled coil</keyword>
<organism evidence="3 4">
    <name type="scientific">Caenorhabditis briggsae</name>
    <dbReference type="NCBI Taxonomy" id="6238"/>
    <lineage>
        <taxon>Eukaryota</taxon>
        <taxon>Metazoa</taxon>
        <taxon>Ecdysozoa</taxon>
        <taxon>Nematoda</taxon>
        <taxon>Chromadorea</taxon>
        <taxon>Rhabditida</taxon>
        <taxon>Rhabditina</taxon>
        <taxon>Rhabditomorpha</taxon>
        <taxon>Rhabditoidea</taxon>
        <taxon>Rhabditidae</taxon>
        <taxon>Peloderinae</taxon>
        <taxon>Caenorhabditis</taxon>
    </lineage>
</organism>
<gene>
    <name evidence="3" type="ORF">L3Y34_005704</name>
</gene>
<feature type="compositionally biased region" description="Polar residues" evidence="2">
    <location>
        <begin position="209"/>
        <end position="227"/>
    </location>
</feature>
<evidence type="ECO:0000313" key="3">
    <source>
        <dbReference type="EMBL" id="ULT98049.1"/>
    </source>
</evidence>
<evidence type="ECO:0000256" key="2">
    <source>
        <dbReference type="SAM" id="MobiDB-lite"/>
    </source>
</evidence>
<dbReference type="AlphaFoldDB" id="A0AAE9D7R0"/>
<name>A0AAE9D7R0_CAEBR</name>
<accession>A0AAE9D7R0</accession>
<feature type="coiled-coil region" evidence="1">
    <location>
        <begin position="100"/>
        <end position="165"/>
    </location>
</feature>
<feature type="compositionally biased region" description="Polar residues" evidence="2">
    <location>
        <begin position="1"/>
        <end position="17"/>
    </location>
</feature>
<dbReference type="Proteomes" id="UP000827892">
    <property type="component" value="Chromosome IV"/>
</dbReference>
<feature type="region of interest" description="Disordered" evidence="2">
    <location>
        <begin position="1"/>
        <end position="26"/>
    </location>
</feature>
<evidence type="ECO:0000256" key="1">
    <source>
        <dbReference type="SAM" id="Coils"/>
    </source>
</evidence>
<dbReference type="EMBL" id="CP090894">
    <property type="protein sequence ID" value="ULT98049.1"/>
    <property type="molecule type" value="Genomic_DNA"/>
</dbReference>
<reference evidence="3 4" key="1">
    <citation type="submission" date="2022-05" db="EMBL/GenBank/DDBJ databases">
        <title>Chromosome-level reference genomes for two strains of Caenorhabditis briggsae: an improved platform for comparative genomics.</title>
        <authorList>
            <person name="Stevens L."/>
            <person name="Andersen E.C."/>
        </authorList>
    </citation>
    <scope>NUCLEOTIDE SEQUENCE [LARGE SCALE GENOMIC DNA]</scope>
    <source>
        <strain evidence="3">QX1410_ONT</strain>
        <tissue evidence="3">Whole-organism</tissue>
    </source>
</reference>
<proteinExistence type="predicted"/>
<sequence>MSEESCSIGNHRGSMNSEVDKARGDSAAVEERDLKLEVLDYQAEMMDELNEMIAKEVERQKQVKILGEYVEQICNERFTQMETVIQKTKELMVSTLEWNLEKATEGSQEFRENIRELLKLYMVVNQRMEAEEEKIKELDGLVSLLEETMEEYELVKENIKLTQQMLGLGLRTPAEPALPEISKAQPREPFETKIACVVPRINEEMDVPPSTSIASSRTHGTSQRARE</sequence>
<protein>
    <submittedName>
        <fullName evidence="3">Uncharacterized protein</fullName>
    </submittedName>
</protein>